<dbReference type="Proteomes" id="UP000611640">
    <property type="component" value="Chromosome"/>
</dbReference>
<keyword evidence="2" id="KW-1185">Reference proteome</keyword>
<dbReference type="KEGG" id="atl:Athai_46440"/>
<dbReference type="AlphaFoldDB" id="A0A7R7DSW6"/>
<dbReference type="SUPFAM" id="SSF52540">
    <property type="entry name" value="P-loop containing nucleoside triphosphate hydrolases"/>
    <property type="match status" value="1"/>
</dbReference>
<dbReference type="RefSeq" id="WP_203963398.1">
    <property type="nucleotide sequence ID" value="NZ_AP023355.1"/>
</dbReference>
<accession>A0A7R7DSW6</accession>
<dbReference type="GO" id="GO:0005524">
    <property type="term" value="F:ATP binding"/>
    <property type="evidence" value="ECO:0007669"/>
    <property type="project" value="UniProtKB-KW"/>
</dbReference>
<proteinExistence type="predicted"/>
<dbReference type="InterPro" id="IPR027417">
    <property type="entry name" value="P-loop_NTPase"/>
</dbReference>
<dbReference type="Pfam" id="PF13558">
    <property type="entry name" value="SbcC_Walker_B"/>
    <property type="match status" value="1"/>
</dbReference>
<organism evidence="1 2">
    <name type="scientific">Actinocatenispora thailandica</name>
    <dbReference type="NCBI Taxonomy" id="227318"/>
    <lineage>
        <taxon>Bacteria</taxon>
        <taxon>Bacillati</taxon>
        <taxon>Actinomycetota</taxon>
        <taxon>Actinomycetes</taxon>
        <taxon>Micromonosporales</taxon>
        <taxon>Micromonosporaceae</taxon>
        <taxon>Actinocatenispora</taxon>
    </lineage>
</organism>
<keyword evidence="1" id="KW-0067">ATP-binding</keyword>
<reference evidence="1 2" key="1">
    <citation type="submission" date="2020-08" db="EMBL/GenBank/DDBJ databases">
        <title>Whole genome shotgun sequence of Actinocatenispora thailandica NBRC 105041.</title>
        <authorList>
            <person name="Komaki H."/>
            <person name="Tamura T."/>
        </authorList>
    </citation>
    <scope>NUCLEOTIDE SEQUENCE [LARGE SCALE GENOMIC DNA]</scope>
    <source>
        <strain evidence="1 2">NBRC 105041</strain>
    </source>
</reference>
<name>A0A7R7DSW6_9ACTN</name>
<dbReference type="Gene3D" id="3.40.50.300">
    <property type="entry name" value="P-loop containing nucleotide triphosphate hydrolases"/>
    <property type="match status" value="1"/>
</dbReference>
<dbReference type="Pfam" id="PF13555">
    <property type="entry name" value="AAA_29"/>
    <property type="match status" value="1"/>
</dbReference>
<dbReference type="EMBL" id="AP023355">
    <property type="protein sequence ID" value="BCJ37141.1"/>
    <property type="molecule type" value="Genomic_DNA"/>
</dbReference>
<protein>
    <submittedName>
        <fullName evidence="1">ATP-binding protein</fullName>
    </submittedName>
</protein>
<evidence type="ECO:0000313" key="2">
    <source>
        <dbReference type="Proteomes" id="UP000611640"/>
    </source>
</evidence>
<gene>
    <name evidence="1" type="ORF">Athai_46440</name>
</gene>
<keyword evidence="1" id="KW-0547">Nucleotide-binding</keyword>
<evidence type="ECO:0000313" key="1">
    <source>
        <dbReference type="EMBL" id="BCJ37141.1"/>
    </source>
</evidence>
<sequence length="1116" mass="125021">MSVHGFRLRRLELFNWGTFDGRVWSFAPDGADSLLTGDIGSGKSTLVDAVTTLLLPANKISYNKAAGALNRERSLRSYVQGYFKSERNESTGVARPVGLRSGSCLSVLLGVFGDAASDETVSLAQVFWLRDGQPGQPDRFFAVSDAELTIAADFADFGSDIGALKRRLRRGGAKLSDSFPQYGKEFRRRLGIRSEQAMELFHQTVSMKSVGDLNDFVRDHMLEPFDSAGWIDRLVRHFEDLTSAHESVVQARDQLALLDPLLGDCDKHEKAAGQIAEFDAQREAIRYYTADLQERLHGAEIDRQNATMAQLESAGAACAAQLGELDRERDALLAERAGHGGTRLAQIEHLMQSCGQQRDERRKHAERMAALAGQVELPEPDSAEQFAVFRRSVADERQSTAKRREQIQQDQTDAQLAVRELTSTVDEINAELRSLRQRRNNIPAWLVALRARIGAELNVPDDRLPFAGELIQVRPEHADWEGAAERVLHGFGISLLVAEQDYAEVAAWIDQHHLGGRLVYYRVPAGRRHPPEPTGPRSLASKLQIKDGPLAGWLAEQVARRAGHDCVETIDEFRRAEWAVTRAGQIKNRGGRHEKDDRHRIDDRGTYVLGWSNEQKITALLAEATGMHTKQQQAIERVDAARRQFDAVDHRLQTLITLGEFTDHEQVDWRGPARQIATLQAEKDELESGSGALARIAAQLDTVERQITEQRARQATISGEVGACRNTIEQARRGQQQAAAVLAEPDAVSATAHFPALAEHFDPAPTDAVGCERRAGEVQRTLTARRDQRSRGQQQLTARIVNQMAAFRNRYPTQTTEMDAAIAAIGEFRALHRRLAGDDLPRFEADFKQYLNTNTIREIAQFRSELSRQADLISERIDTINDALVDIDYNPGRFIRLEATRTQLTEIRDFRTALRDCTADTIGDDSDQYSEQKFLQVKQIIERLQGRPGQADADRGWAHRVTDVRNWFTFAASERNRDDDTEYENYTDSGGKSGGQKEKLAYTILAASLTYQFRLGEPNDTARTFRFVVIDEAFGRGSDESTRFALRLFERLGLQLMIVTPLQKIHVIEPYVSAVGFVDNPTGRFSRLQTLTIAEYRKRQQRHAMGAGNEPGTENG</sequence>